<protein>
    <submittedName>
        <fullName evidence="5">Acetyltransferase, ribosomal protein N-acetylase</fullName>
    </submittedName>
</protein>
<dbReference type="Gene3D" id="3.40.630.30">
    <property type="match status" value="1"/>
</dbReference>
<dbReference type="EMBL" id="JH660637">
    <property type="protein sequence ID" value="EIM30589.1"/>
    <property type="molecule type" value="Genomic_DNA"/>
</dbReference>
<dbReference type="PATRIC" id="fig|864069.3.peg.932"/>
<keyword evidence="5" id="KW-0689">Ribosomal protein</keyword>
<keyword evidence="6" id="KW-1185">Reference proteome</keyword>
<proteinExistence type="predicted"/>
<sequence length="186" mass="20727">MEGSPEINRQEPMPDAFSIRPLRPSDASAYRDLRLEALQSNPEAFGSSYEEEAPLPLETIEARIPTSNPNAIFGAFAGDVLVGMAGFAVYDRLKARHKGVMWGVYVKPEWRKQRVGKALVRRVIDHASRHVIMLEAAVGLANESARRTYHGLGFRPYGIERKAIRIGDVFHDEELLSMDLPQPTGA</sequence>
<dbReference type="STRING" id="864069.MicloDRAFT_00008390"/>
<dbReference type="SUPFAM" id="SSF55729">
    <property type="entry name" value="Acyl-CoA N-acyltransferases (Nat)"/>
    <property type="match status" value="1"/>
</dbReference>
<gene>
    <name evidence="5" type="ORF">MicloDRAFT_00008390</name>
</gene>
<evidence type="ECO:0000256" key="1">
    <source>
        <dbReference type="ARBA" id="ARBA00022679"/>
    </source>
</evidence>
<feature type="domain" description="N-acetyltransferase" evidence="4">
    <location>
        <begin position="17"/>
        <end position="183"/>
    </location>
</feature>
<evidence type="ECO:0000256" key="2">
    <source>
        <dbReference type="ARBA" id="ARBA00023315"/>
    </source>
</evidence>
<dbReference type="HOGENOM" id="CLU_013985_19_4_5"/>
<name>I4Z2Z7_9HYPH</name>
<dbReference type="Proteomes" id="UP000003947">
    <property type="component" value="Unassembled WGS sequence"/>
</dbReference>
<dbReference type="GO" id="GO:0005840">
    <property type="term" value="C:ribosome"/>
    <property type="evidence" value="ECO:0007669"/>
    <property type="project" value="UniProtKB-KW"/>
</dbReference>
<dbReference type="eggNOG" id="COG1670">
    <property type="taxonomic scope" value="Bacteria"/>
</dbReference>
<keyword evidence="5" id="KW-0687">Ribonucleoprotein</keyword>
<organism evidence="5 6">
    <name type="scientific">Microvirga lotononidis</name>
    <dbReference type="NCBI Taxonomy" id="864069"/>
    <lineage>
        <taxon>Bacteria</taxon>
        <taxon>Pseudomonadati</taxon>
        <taxon>Pseudomonadota</taxon>
        <taxon>Alphaproteobacteria</taxon>
        <taxon>Hyphomicrobiales</taxon>
        <taxon>Methylobacteriaceae</taxon>
        <taxon>Microvirga</taxon>
    </lineage>
</organism>
<keyword evidence="1 5" id="KW-0808">Transferase</keyword>
<accession>I4Z2Z7</accession>
<evidence type="ECO:0000313" key="5">
    <source>
        <dbReference type="EMBL" id="EIM30589.1"/>
    </source>
</evidence>
<evidence type="ECO:0000259" key="4">
    <source>
        <dbReference type="PROSITE" id="PS51186"/>
    </source>
</evidence>
<dbReference type="AlphaFoldDB" id="I4Z2Z7"/>
<dbReference type="InterPro" id="IPR000182">
    <property type="entry name" value="GNAT_dom"/>
</dbReference>
<reference evidence="5 6" key="1">
    <citation type="submission" date="2012-02" db="EMBL/GenBank/DDBJ databases">
        <title>Improved High-Quality Draft sequence of Microvirga sp. WSM3557.</title>
        <authorList>
            <consortium name="US DOE Joint Genome Institute"/>
            <person name="Lucas S."/>
            <person name="Han J."/>
            <person name="Lapidus A."/>
            <person name="Cheng J.-F."/>
            <person name="Goodwin L."/>
            <person name="Pitluck S."/>
            <person name="Peters L."/>
            <person name="Zhang X."/>
            <person name="Detter J.C."/>
            <person name="Han C."/>
            <person name="Tapia R."/>
            <person name="Land M."/>
            <person name="Hauser L."/>
            <person name="Kyrpides N."/>
            <person name="Ivanova N."/>
            <person name="Pagani I."/>
            <person name="Brau L."/>
            <person name="Yates R."/>
            <person name="O'Hara G."/>
            <person name="Rui T."/>
            <person name="Howieson J."/>
            <person name="Reeve W."/>
            <person name="Woyke T."/>
        </authorList>
    </citation>
    <scope>NUCLEOTIDE SEQUENCE [LARGE SCALE GENOMIC DNA]</scope>
    <source>
        <strain evidence="5 6">WSM3557</strain>
    </source>
</reference>
<dbReference type="GO" id="GO:0016747">
    <property type="term" value="F:acyltransferase activity, transferring groups other than amino-acyl groups"/>
    <property type="evidence" value="ECO:0007669"/>
    <property type="project" value="InterPro"/>
</dbReference>
<dbReference type="PANTHER" id="PTHR43877">
    <property type="entry name" value="AMINOALKYLPHOSPHONATE N-ACETYLTRANSFERASE-RELATED-RELATED"/>
    <property type="match status" value="1"/>
</dbReference>
<dbReference type="PROSITE" id="PS51186">
    <property type="entry name" value="GNAT"/>
    <property type="match status" value="1"/>
</dbReference>
<evidence type="ECO:0000313" key="6">
    <source>
        <dbReference type="Proteomes" id="UP000003947"/>
    </source>
</evidence>
<dbReference type="CDD" id="cd04301">
    <property type="entry name" value="NAT_SF"/>
    <property type="match status" value="1"/>
</dbReference>
<dbReference type="Pfam" id="PF00583">
    <property type="entry name" value="Acetyltransf_1"/>
    <property type="match status" value="1"/>
</dbReference>
<dbReference type="InterPro" id="IPR050832">
    <property type="entry name" value="Bact_Acetyltransf"/>
</dbReference>
<keyword evidence="2" id="KW-0012">Acyltransferase</keyword>
<dbReference type="InterPro" id="IPR016181">
    <property type="entry name" value="Acyl_CoA_acyltransferase"/>
</dbReference>
<feature type="region of interest" description="Disordered" evidence="3">
    <location>
        <begin position="1"/>
        <end position="23"/>
    </location>
</feature>
<evidence type="ECO:0000256" key="3">
    <source>
        <dbReference type="SAM" id="MobiDB-lite"/>
    </source>
</evidence>